<dbReference type="InterPro" id="IPR016024">
    <property type="entry name" value="ARM-type_fold"/>
</dbReference>
<feature type="region of interest" description="Disordered" evidence="1">
    <location>
        <begin position="1"/>
        <end position="74"/>
    </location>
</feature>
<dbReference type="SUPFAM" id="SSF48371">
    <property type="entry name" value="ARM repeat"/>
    <property type="match status" value="1"/>
</dbReference>
<keyword evidence="3" id="KW-1185">Reference proteome</keyword>
<evidence type="ECO:0000313" key="3">
    <source>
        <dbReference type="Proteomes" id="UP001501710"/>
    </source>
</evidence>
<feature type="compositionally biased region" description="Basic and acidic residues" evidence="1">
    <location>
        <begin position="29"/>
        <end position="40"/>
    </location>
</feature>
<evidence type="ECO:0000313" key="2">
    <source>
        <dbReference type="EMBL" id="GAA4232707.1"/>
    </source>
</evidence>
<accession>A0ABP8C3R2</accession>
<evidence type="ECO:0008006" key="4">
    <source>
        <dbReference type="Google" id="ProtNLM"/>
    </source>
</evidence>
<feature type="compositionally biased region" description="Pro residues" evidence="1">
    <location>
        <begin position="1"/>
        <end position="10"/>
    </location>
</feature>
<name>A0ABP8C3R2_9ACTN</name>
<dbReference type="EMBL" id="BAABAS010000006">
    <property type="protein sequence ID" value="GAA4232707.1"/>
    <property type="molecule type" value="Genomic_DNA"/>
</dbReference>
<reference evidence="3" key="1">
    <citation type="journal article" date="2019" name="Int. J. Syst. Evol. Microbiol.">
        <title>The Global Catalogue of Microorganisms (GCM) 10K type strain sequencing project: providing services to taxonomists for standard genome sequencing and annotation.</title>
        <authorList>
            <consortium name="The Broad Institute Genomics Platform"/>
            <consortium name="The Broad Institute Genome Sequencing Center for Infectious Disease"/>
            <person name="Wu L."/>
            <person name="Ma J."/>
        </authorList>
    </citation>
    <scope>NUCLEOTIDE SEQUENCE [LARGE SCALE GENOMIC DNA]</scope>
    <source>
        <strain evidence="3">JCM 17440</strain>
    </source>
</reference>
<dbReference type="Proteomes" id="UP001501710">
    <property type="component" value="Unassembled WGS sequence"/>
</dbReference>
<evidence type="ECO:0000256" key="1">
    <source>
        <dbReference type="SAM" id="MobiDB-lite"/>
    </source>
</evidence>
<feature type="compositionally biased region" description="Low complexity" evidence="1">
    <location>
        <begin position="11"/>
        <end position="28"/>
    </location>
</feature>
<dbReference type="RefSeq" id="WP_344897153.1">
    <property type="nucleotide sequence ID" value="NZ_BAABAS010000006.1"/>
</dbReference>
<proteinExistence type="predicted"/>
<comment type="caution">
    <text evidence="2">The sequence shown here is derived from an EMBL/GenBank/DDBJ whole genome shotgun (WGS) entry which is preliminary data.</text>
</comment>
<sequence length="732" mass="80331">MSEPPAPPKGSQPKAQQPKAAQPKAAQPKAEEPKDDEPKAPEAAPRGGAEEKPPSRTDVLNDRGQRGTIQDRIGTEQDALSGYYAPGGTIVGRDLNSVHYYGAPGGTLSRVAPLRPEEVREARGAFVAPEDFDELCRMAQGRRIVILQADRGSGRFAAARRLLCVLAGATEPSLFGVDPAVRLDELTSDDLTKGAGYVYPDPPRTDTLTAFGLDKAAELLEKAGATLVITVDAARPLPGDRAAELVLRLGRVRDRREIVRGLLVLELGADRAELVLAEPDVRDLLDAQLGEDGPPRHARTVAVELLGAYRQSLPLARTAEQALRLRDDEQRAQWFAGLETLSLQCMAVATAVLNGESYETVALAAMKLKDGLETTNPHSDSLRKLDGALTPTRRKWLSSLGARTVRSTVRLRFGATAPAEAIRYLDRYAQGKVLGYFWSEFDEQRSDLLVWLRWCAEHSLESVRTRTAVAIGFLAARAFDLVRATVIEPMAYDEDPRSRTVAAAALHATVTQRPALREPVQELLRSWAKPGVLDRLRATAARAWRVAYGDDDADAALDWLEEHAADDSVVVTAAVCDSVTELWETEQAGGRTPARLLAWMSGKDETRRLTARLAFLWAAEQLVRRLPGDDFDWPGLLHIAAMDADRMRDVAALWRDVLNDPLVQEDAQQILREWARTVDEAPLVRRWFVRLARAVATDPLITGRLRYAARSWTEGDRAPASSADVLTALNGR</sequence>
<gene>
    <name evidence="2" type="ORF">GCM10022254_33330</name>
</gene>
<protein>
    <recommendedName>
        <fullName evidence="4">LigA protein</fullName>
    </recommendedName>
</protein>
<feature type="compositionally biased region" description="Basic and acidic residues" evidence="1">
    <location>
        <begin position="48"/>
        <end position="65"/>
    </location>
</feature>
<organism evidence="2 3">
    <name type="scientific">Actinomadura meridiana</name>
    <dbReference type="NCBI Taxonomy" id="559626"/>
    <lineage>
        <taxon>Bacteria</taxon>
        <taxon>Bacillati</taxon>
        <taxon>Actinomycetota</taxon>
        <taxon>Actinomycetes</taxon>
        <taxon>Streptosporangiales</taxon>
        <taxon>Thermomonosporaceae</taxon>
        <taxon>Actinomadura</taxon>
    </lineage>
</organism>